<dbReference type="PANTHER" id="PTHR46211">
    <property type="entry name" value="GLYCEROPHOSPHORYL DIESTER PHOSPHODIESTERASE"/>
    <property type="match status" value="1"/>
</dbReference>
<dbReference type="PANTHER" id="PTHR46211:SF1">
    <property type="entry name" value="GLYCEROPHOSPHODIESTER PHOSPHODIESTERASE, CYTOPLASMIC"/>
    <property type="match status" value="1"/>
</dbReference>
<feature type="region of interest" description="Disordered" evidence="1">
    <location>
        <begin position="1"/>
        <end position="45"/>
    </location>
</feature>
<dbReference type="Pfam" id="PF03009">
    <property type="entry name" value="GDPD"/>
    <property type="match status" value="1"/>
</dbReference>
<sequence>MGKRQEAVTHSPSRGHLPDELPRQRDVVTSATPSGPASVPSSARSRAAAGLTPVASPLVIAHRGYSAVAPENTLAAFEAALRCGADMVETDVHPAADGSVVLMHDADVDATTGGHGRIADLDAGALAALDAGAWFSPAFGGQRVPLLADLLDLLAEHPGAQLLLELKQEWTPAQVRTAIDVVRRAAAVDQVVVQSFEMSTLAHVRDVAPEVRRAALLDAPATDALAQGRALRRDLGVLACNPGVASLVARPAAVDELHEAGLEVWPWTVDAPALWRFLLAAEVDGVITNRPDGLRGWLQAREEVYPEPADLLLTALGQGSRARATTDVQLARAATR</sequence>
<dbReference type="InterPro" id="IPR030395">
    <property type="entry name" value="GP_PDE_dom"/>
</dbReference>
<dbReference type="SUPFAM" id="SSF51695">
    <property type="entry name" value="PLC-like phosphodiesterases"/>
    <property type="match status" value="1"/>
</dbReference>
<protein>
    <recommendedName>
        <fullName evidence="2">GP-PDE domain-containing protein</fullName>
    </recommendedName>
</protein>
<evidence type="ECO:0000313" key="3">
    <source>
        <dbReference type="EMBL" id="GAA4992922.1"/>
    </source>
</evidence>
<keyword evidence="4" id="KW-1185">Reference proteome</keyword>
<accession>A0ABP9IAE5</accession>
<name>A0ABP9IAE5_9ACTN</name>
<dbReference type="PROSITE" id="PS51704">
    <property type="entry name" value="GP_PDE"/>
    <property type="match status" value="1"/>
</dbReference>
<dbReference type="Gene3D" id="3.20.20.190">
    <property type="entry name" value="Phosphatidylinositol (PI) phosphodiesterase"/>
    <property type="match status" value="1"/>
</dbReference>
<feature type="compositionally biased region" description="Low complexity" evidence="1">
    <location>
        <begin position="29"/>
        <end position="45"/>
    </location>
</feature>
<evidence type="ECO:0000256" key="1">
    <source>
        <dbReference type="SAM" id="MobiDB-lite"/>
    </source>
</evidence>
<organism evidence="3 4">
    <name type="scientific">Kineococcus glutinatus</name>
    <dbReference type="NCBI Taxonomy" id="1070872"/>
    <lineage>
        <taxon>Bacteria</taxon>
        <taxon>Bacillati</taxon>
        <taxon>Actinomycetota</taxon>
        <taxon>Actinomycetes</taxon>
        <taxon>Kineosporiales</taxon>
        <taxon>Kineosporiaceae</taxon>
        <taxon>Kineococcus</taxon>
    </lineage>
</organism>
<dbReference type="Proteomes" id="UP001501195">
    <property type="component" value="Unassembled WGS sequence"/>
</dbReference>
<comment type="caution">
    <text evidence="3">The sequence shown here is derived from an EMBL/GenBank/DDBJ whole genome shotgun (WGS) entry which is preliminary data.</text>
</comment>
<dbReference type="EMBL" id="BAABIL010000567">
    <property type="protein sequence ID" value="GAA4992922.1"/>
    <property type="molecule type" value="Genomic_DNA"/>
</dbReference>
<gene>
    <name evidence="3" type="ORF">GCM10023225_31030</name>
</gene>
<reference evidence="4" key="1">
    <citation type="journal article" date="2019" name="Int. J. Syst. Evol. Microbiol.">
        <title>The Global Catalogue of Microorganisms (GCM) 10K type strain sequencing project: providing services to taxonomists for standard genome sequencing and annotation.</title>
        <authorList>
            <consortium name="The Broad Institute Genomics Platform"/>
            <consortium name="The Broad Institute Genome Sequencing Center for Infectious Disease"/>
            <person name="Wu L."/>
            <person name="Ma J."/>
        </authorList>
    </citation>
    <scope>NUCLEOTIDE SEQUENCE [LARGE SCALE GENOMIC DNA]</scope>
    <source>
        <strain evidence="4">JCM 18126</strain>
    </source>
</reference>
<dbReference type="InterPro" id="IPR017946">
    <property type="entry name" value="PLC-like_Pdiesterase_TIM-brl"/>
</dbReference>
<evidence type="ECO:0000259" key="2">
    <source>
        <dbReference type="PROSITE" id="PS51704"/>
    </source>
</evidence>
<proteinExistence type="predicted"/>
<evidence type="ECO:0000313" key="4">
    <source>
        <dbReference type="Proteomes" id="UP001501195"/>
    </source>
</evidence>
<feature type="domain" description="GP-PDE" evidence="2">
    <location>
        <begin position="57"/>
        <end position="298"/>
    </location>
</feature>
<feature type="compositionally biased region" description="Basic and acidic residues" evidence="1">
    <location>
        <begin position="16"/>
        <end position="26"/>
    </location>
</feature>